<accession>E1WYK6</accession>
<keyword evidence="1" id="KW-0732">Signal</keyword>
<feature type="signal peptide" evidence="1">
    <location>
        <begin position="1"/>
        <end position="19"/>
    </location>
</feature>
<protein>
    <submittedName>
        <fullName evidence="2">Exported protein</fullName>
    </submittedName>
</protein>
<evidence type="ECO:0000313" key="3">
    <source>
        <dbReference type="Proteomes" id="UP000008963"/>
    </source>
</evidence>
<evidence type="ECO:0000313" key="2">
    <source>
        <dbReference type="EMBL" id="CBW26054.1"/>
    </source>
</evidence>
<reference evidence="3" key="1">
    <citation type="journal article" date="2013" name="ISME J.">
        <title>A small predatory core genome in the divergent marine Bacteriovorax marinus SJ and the terrestrial Bdellovibrio bacteriovorus.</title>
        <authorList>
            <person name="Crossman L.C."/>
            <person name="Chen H."/>
            <person name="Cerdeno-Tarraga A.M."/>
            <person name="Brooks K."/>
            <person name="Quail M.A."/>
            <person name="Pineiro S.A."/>
            <person name="Hobley L."/>
            <person name="Sockett R.E."/>
            <person name="Bentley S.D."/>
            <person name="Parkhill J."/>
            <person name="Williams H.N."/>
            <person name="Stine O.C."/>
        </authorList>
    </citation>
    <scope>NUCLEOTIDE SEQUENCE [LARGE SCALE GENOMIC DNA]</scope>
    <source>
        <strain evidence="3">ATCC BAA-682 / DSM 15412 / SJ</strain>
    </source>
</reference>
<keyword evidence="3" id="KW-1185">Reference proteome</keyword>
<dbReference type="PATRIC" id="fig|862908.3.peg.1119"/>
<name>E1WYK6_HALMS</name>
<evidence type="ECO:0000256" key="1">
    <source>
        <dbReference type="SAM" id="SignalP"/>
    </source>
</evidence>
<dbReference type="AlphaFoldDB" id="E1WYK6"/>
<proteinExistence type="predicted"/>
<dbReference type="KEGG" id="bmx:BMS_1176"/>
<dbReference type="EMBL" id="FQ312005">
    <property type="protein sequence ID" value="CBW26054.1"/>
    <property type="molecule type" value="Genomic_DNA"/>
</dbReference>
<organism evidence="2 3">
    <name type="scientific">Halobacteriovorax marinus (strain ATCC BAA-682 / DSM 15412 / SJ)</name>
    <name type="common">Bacteriovorax marinus</name>
    <dbReference type="NCBI Taxonomy" id="862908"/>
    <lineage>
        <taxon>Bacteria</taxon>
        <taxon>Pseudomonadati</taxon>
        <taxon>Bdellovibrionota</taxon>
        <taxon>Bacteriovoracia</taxon>
        <taxon>Bacteriovoracales</taxon>
        <taxon>Halobacteriovoraceae</taxon>
        <taxon>Halobacteriovorax</taxon>
    </lineage>
</organism>
<dbReference type="HOGENOM" id="CLU_1494250_0_0_7"/>
<dbReference type="Proteomes" id="UP000008963">
    <property type="component" value="Chromosome"/>
</dbReference>
<gene>
    <name evidence="2" type="ordered locus">BMS_1176</name>
</gene>
<dbReference type="RefSeq" id="WP_014243838.1">
    <property type="nucleotide sequence ID" value="NC_016620.1"/>
</dbReference>
<sequence>MRMILTLLFALSFMSPAMGITESLYHKVSDGKYHKDGNLEIKKHEAFNDGFLVNIDYKLKPKGLIGRILKKYMQGSYILSFPSMMSTEQGYYDLKDFGPIDIANEDKVATIKYIKQMDKDGYKDAHVVEIRSKSTVSRDYPEGKWHMLLYYHPSIHSLGVFRTEIFYHGKYSYEIVSKLK</sequence>
<feature type="chain" id="PRO_5003154199" evidence="1">
    <location>
        <begin position="20"/>
        <end position="180"/>
    </location>
</feature>